<keyword evidence="1" id="KW-0472">Membrane</keyword>
<protein>
    <submittedName>
        <fullName evidence="2">Uncharacterized protein</fullName>
    </submittedName>
</protein>
<keyword evidence="1" id="KW-0812">Transmembrane</keyword>
<dbReference type="AlphaFoldDB" id="A0A4R4XWG1"/>
<keyword evidence="1" id="KW-1133">Transmembrane helix</keyword>
<reference evidence="2 3" key="1">
    <citation type="submission" date="2019-03" db="EMBL/GenBank/DDBJ databases">
        <title>Draft genome sequences of novel Actinobacteria.</title>
        <authorList>
            <person name="Sahin N."/>
            <person name="Ay H."/>
            <person name="Saygin H."/>
        </authorList>
    </citation>
    <scope>NUCLEOTIDE SEQUENCE [LARGE SCALE GENOMIC DNA]</scope>
    <source>
        <strain evidence="2 3">CH32</strain>
    </source>
</reference>
<accession>A0A4R4XWG1</accession>
<proteinExistence type="predicted"/>
<dbReference type="EMBL" id="SMKQ01000207">
    <property type="protein sequence ID" value="TDD36118.1"/>
    <property type="molecule type" value="Genomic_DNA"/>
</dbReference>
<comment type="caution">
    <text evidence="2">The sequence shown here is derived from an EMBL/GenBank/DDBJ whole genome shotgun (WGS) entry which is preliminary data.</text>
</comment>
<dbReference type="Pfam" id="PF18969">
    <property type="entry name" value="DUF5708"/>
    <property type="match status" value="1"/>
</dbReference>
<organism evidence="2 3">
    <name type="scientific">Nonomuraea terrae</name>
    <dbReference type="NCBI Taxonomy" id="2530383"/>
    <lineage>
        <taxon>Bacteria</taxon>
        <taxon>Bacillati</taxon>
        <taxon>Actinomycetota</taxon>
        <taxon>Actinomycetes</taxon>
        <taxon>Streptosporangiales</taxon>
        <taxon>Streptosporangiaceae</taxon>
        <taxon>Nonomuraea</taxon>
    </lineage>
</organism>
<dbReference type="InterPro" id="IPR043762">
    <property type="entry name" value="DUF5708"/>
</dbReference>
<dbReference type="Proteomes" id="UP000295302">
    <property type="component" value="Unassembled WGS sequence"/>
</dbReference>
<sequence length="60" mass="6442">MQPARKTLLTGLATFTAGTALWLFGSDTQTFIVTPSKVGVVLMVLGGLEAAWGLYKTVRR</sequence>
<name>A0A4R4XWG1_9ACTN</name>
<dbReference type="RefSeq" id="WP_132620936.1">
    <property type="nucleotide sequence ID" value="NZ_SMKQ01000207.1"/>
</dbReference>
<evidence type="ECO:0000313" key="2">
    <source>
        <dbReference type="EMBL" id="TDD36118.1"/>
    </source>
</evidence>
<keyword evidence="3" id="KW-1185">Reference proteome</keyword>
<evidence type="ECO:0000256" key="1">
    <source>
        <dbReference type="SAM" id="Phobius"/>
    </source>
</evidence>
<evidence type="ECO:0000313" key="3">
    <source>
        <dbReference type="Proteomes" id="UP000295302"/>
    </source>
</evidence>
<gene>
    <name evidence="2" type="ORF">E1286_38805</name>
</gene>
<feature type="transmembrane region" description="Helical" evidence="1">
    <location>
        <begin position="38"/>
        <end position="55"/>
    </location>
</feature>